<dbReference type="InterPro" id="IPR006153">
    <property type="entry name" value="Cation/H_exchanger_TM"/>
</dbReference>
<evidence type="ECO:0000256" key="4">
    <source>
        <dbReference type="ARBA" id="ARBA00022449"/>
    </source>
</evidence>
<comment type="caution">
    <text evidence="13">The sequence shown here is derived from an EMBL/GenBank/DDBJ whole genome shotgun (WGS) entry which is preliminary data.</text>
</comment>
<evidence type="ECO:0000256" key="8">
    <source>
        <dbReference type="ARBA" id="ARBA00022989"/>
    </source>
</evidence>
<feature type="transmembrane region" description="Helical" evidence="11">
    <location>
        <begin position="151"/>
        <end position="175"/>
    </location>
</feature>
<evidence type="ECO:0000256" key="5">
    <source>
        <dbReference type="ARBA" id="ARBA00022538"/>
    </source>
</evidence>
<feature type="transmembrane region" description="Helical" evidence="11">
    <location>
        <begin position="6"/>
        <end position="26"/>
    </location>
</feature>
<dbReference type="InterPro" id="IPR038770">
    <property type="entry name" value="Na+/solute_symporter_sf"/>
</dbReference>
<dbReference type="RefSeq" id="WP_123804938.1">
    <property type="nucleotide sequence ID" value="NZ_RPFL01000049.1"/>
</dbReference>
<feature type="transmembrane region" description="Helical" evidence="11">
    <location>
        <begin position="275"/>
        <end position="295"/>
    </location>
</feature>
<evidence type="ECO:0000313" key="13">
    <source>
        <dbReference type="EMBL" id="RPD83569.1"/>
    </source>
</evidence>
<dbReference type="Pfam" id="PF00999">
    <property type="entry name" value="Na_H_Exchanger"/>
    <property type="match status" value="1"/>
</dbReference>
<comment type="subcellular location">
    <subcellularLocation>
        <location evidence="1">Endomembrane system</location>
        <topology evidence="1">Multi-pass membrane protein</topology>
    </subcellularLocation>
</comment>
<feature type="transmembrane region" description="Helical" evidence="11">
    <location>
        <begin position="245"/>
        <end position="263"/>
    </location>
</feature>
<feature type="domain" description="RCK N-terminal" evidence="12">
    <location>
        <begin position="407"/>
        <end position="523"/>
    </location>
</feature>
<dbReference type="GO" id="GO:1902600">
    <property type="term" value="P:proton transmembrane transport"/>
    <property type="evidence" value="ECO:0007669"/>
    <property type="project" value="InterPro"/>
</dbReference>
<dbReference type="InterPro" id="IPR004771">
    <property type="entry name" value="K/H_exchanger"/>
</dbReference>
<keyword evidence="5" id="KW-0633">Potassium transport</keyword>
<feature type="transmembrane region" description="Helical" evidence="11">
    <location>
        <begin position="301"/>
        <end position="323"/>
    </location>
</feature>
<feature type="transmembrane region" description="Helical" evidence="11">
    <location>
        <begin position="118"/>
        <end position="139"/>
    </location>
</feature>
<dbReference type="GO" id="GO:0005886">
    <property type="term" value="C:plasma membrane"/>
    <property type="evidence" value="ECO:0007669"/>
    <property type="project" value="TreeGrafter"/>
</dbReference>
<evidence type="ECO:0000256" key="10">
    <source>
        <dbReference type="ARBA" id="ARBA00023136"/>
    </source>
</evidence>
<keyword evidence="8 11" id="KW-1133">Transmembrane helix</keyword>
<feature type="transmembrane region" description="Helical" evidence="11">
    <location>
        <begin position="187"/>
        <end position="209"/>
    </location>
</feature>
<feature type="transmembrane region" description="Helical" evidence="11">
    <location>
        <begin position="89"/>
        <end position="112"/>
    </location>
</feature>
<dbReference type="GO" id="GO:0008324">
    <property type="term" value="F:monoatomic cation transmembrane transporter activity"/>
    <property type="evidence" value="ECO:0007669"/>
    <property type="project" value="InterPro"/>
</dbReference>
<dbReference type="Proteomes" id="UP000272412">
    <property type="component" value="Unassembled WGS sequence"/>
</dbReference>
<dbReference type="Gene3D" id="3.40.50.720">
    <property type="entry name" value="NAD(P)-binding Rossmann-like Domain"/>
    <property type="match status" value="1"/>
</dbReference>
<sequence length="626" mass="67497">MAAEGAGELVKMVALLGSAVVAVPLFKRLGLGSVLGYLAAGLAIGPFGLKLFDDPQAIIHIAELGVVMFLFIIGLEMNPPHLWALRRQIFGLGSLQVVLAAFMLTLVGIFGFDAPWQVAFVCASGFVLTSTAIVMQVLGERNGLSSRGGQHMVSILLFEDLLIVPLLAIVSFLAPHDPAHAAETGSVWLKLGTAALSVVALVTAGLWLLNPLFRVLAKSKAREVMTAAALLVVLGAALLMEEGGLSMAMGAFVAGVLLSESSFRHQLEADVEPFRGLLLGLFFLGVGMALDLNVVARNWQIIVSGVLALMAAKAAVIYFVARAAKSSRAEAAERAVMMAQGGEFAFVLFSAAFSQKVIDATVNANMTAVVVLSMALTPLFLILHGKYLAPRLKQKSAEREDDEIHEQKAVIVVGMGRFGQITSDILNMCGYPLTIIDKDPVMVDGMNKYGVKTYFGDASRPELLYTAGIEKAQLLVVAIDDKEQALHIVEFARKVNPGLKIIARAYDRTHTFKLHRAGVDAAVRETFDSAVRTGRTALEVLGMEKGKADEISRFYFHRDRAHLARMAAMYDPAKAIFQNEDMLRVSKREDTETAAMIQALMRGEVVEWPDEDEAAWPSENAAGETA</sequence>
<name>A0A3N4MWK2_9NEIS</name>
<dbReference type="PANTHER" id="PTHR46157:SF8">
    <property type="entry name" value="GLUTATHIONE-REGULATED POTASSIUM-EFFLUX SYSTEM PROTEIN"/>
    <property type="match status" value="1"/>
</dbReference>
<dbReference type="GO" id="GO:0012505">
    <property type="term" value="C:endomembrane system"/>
    <property type="evidence" value="ECO:0007669"/>
    <property type="project" value="UniProtKB-SubCell"/>
</dbReference>
<keyword evidence="7" id="KW-0630">Potassium</keyword>
<evidence type="ECO:0000256" key="7">
    <source>
        <dbReference type="ARBA" id="ARBA00022958"/>
    </source>
</evidence>
<dbReference type="EMBL" id="RPFL01000049">
    <property type="protein sequence ID" value="RPD83569.1"/>
    <property type="molecule type" value="Genomic_DNA"/>
</dbReference>
<keyword evidence="10 11" id="KW-0472">Membrane</keyword>
<protein>
    <submittedName>
        <fullName evidence="13">Potassium transporter</fullName>
    </submittedName>
</protein>
<dbReference type="InterPro" id="IPR036291">
    <property type="entry name" value="NAD(P)-bd_dom_sf"/>
</dbReference>
<dbReference type="GO" id="GO:0006813">
    <property type="term" value="P:potassium ion transport"/>
    <property type="evidence" value="ECO:0007669"/>
    <property type="project" value="UniProtKB-KW"/>
</dbReference>
<evidence type="ECO:0000256" key="9">
    <source>
        <dbReference type="ARBA" id="ARBA00023065"/>
    </source>
</evidence>
<keyword evidence="4" id="KW-0050">Antiport</keyword>
<evidence type="ECO:0000256" key="2">
    <source>
        <dbReference type="ARBA" id="ARBA00005551"/>
    </source>
</evidence>
<evidence type="ECO:0000256" key="1">
    <source>
        <dbReference type="ARBA" id="ARBA00004127"/>
    </source>
</evidence>
<comment type="similarity">
    <text evidence="2">Belongs to the monovalent cation:proton antiporter 2 (CPA2) transporter (TC 2.A.37) family.</text>
</comment>
<dbReference type="Pfam" id="PF02254">
    <property type="entry name" value="TrkA_N"/>
    <property type="match status" value="1"/>
</dbReference>
<feature type="transmembrane region" description="Helical" evidence="11">
    <location>
        <begin position="335"/>
        <end position="354"/>
    </location>
</feature>
<feature type="transmembrane region" description="Helical" evidence="11">
    <location>
        <begin position="366"/>
        <end position="389"/>
    </location>
</feature>
<evidence type="ECO:0000313" key="14">
    <source>
        <dbReference type="Proteomes" id="UP000272412"/>
    </source>
</evidence>
<proteinExistence type="inferred from homology"/>
<dbReference type="PANTHER" id="PTHR46157">
    <property type="entry name" value="K(+) EFFLUX ANTIPORTER 3, CHLOROPLASTIC"/>
    <property type="match status" value="1"/>
</dbReference>
<accession>A0A3N4MWK2</accession>
<dbReference type="NCBIfam" id="TIGR00932">
    <property type="entry name" value="2a37"/>
    <property type="match status" value="1"/>
</dbReference>
<dbReference type="OrthoDB" id="9781411at2"/>
<dbReference type="GO" id="GO:0015297">
    <property type="term" value="F:antiporter activity"/>
    <property type="evidence" value="ECO:0007669"/>
    <property type="project" value="UniProtKB-KW"/>
</dbReference>
<keyword evidence="9" id="KW-0406">Ion transport</keyword>
<dbReference type="Gene3D" id="1.20.1530.20">
    <property type="match status" value="1"/>
</dbReference>
<dbReference type="InterPro" id="IPR003148">
    <property type="entry name" value="RCK_N"/>
</dbReference>
<dbReference type="PROSITE" id="PS51201">
    <property type="entry name" value="RCK_N"/>
    <property type="match status" value="1"/>
</dbReference>
<organism evidence="13 14">
    <name type="scientific">Neisseria weixii</name>
    <dbReference type="NCBI Taxonomy" id="1853276"/>
    <lineage>
        <taxon>Bacteria</taxon>
        <taxon>Pseudomonadati</taxon>
        <taxon>Pseudomonadota</taxon>
        <taxon>Betaproteobacteria</taxon>
        <taxon>Neisseriales</taxon>
        <taxon>Neisseriaceae</taxon>
        <taxon>Neisseria</taxon>
    </lineage>
</organism>
<evidence type="ECO:0000256" key="6">
    <source>
        <dbReference type="ARBA" id="ARBA00022692"/>
    </source>
</evidence>
<dbReference type="FunFam" id="3.40.50.720:FF:000036">
    <property type="entry name" value="Glutathione-regulated potassium-efflux system protein KefB"/>
    <property type="match status" value="1"/>
</dbReference>
<dbReference type="SUPFAM" id="SSF51735">
    <property type="entry name" value="NAD(P)-binding Rossmann-fold domains"/>
    <property type="match status" value="1"/>
</dbReference>
<reference evidence="13 14" key="1">
    <citation type="submission" date="2018-11" db="EMBL/GenBank/DDBJ databases">
        <title>Neisseria weixii sp. nov. isolated from the rectal contents of plateau pika (Ochotona cruzoniae).</title>
        <authorList>
            <person name="Zhang G."/>
        </authorList>
    </citation>
    <scope>NUCLEOTIDE SEQUENCE [LARGE SCALE GENOMIC DNA]</scope>
    <source>
        <strain evidence="13 14">10009</strain>
    </source>
</reference>
<evidence type="ECO:0000256" key="11">
    <source>
        <dbReference type="SAM" id="Phobius"/>
    </source>
</evidence>
<feature type="transmembrane region" description="Helical" evidence="11">
    <location>
        <begin position="58"/>
        <end position="77"/>
    </location>
</feature>
<keyword evidence="14" id="KW-1185">Reference proteome</keyword>
<dbReference type="AlphaFoldDB" id="A0A3N4MWK2"/>
<keyword evidence="3" id="KW-0813">Transport</keyword>
<keyword evidence="6 11" id="KW-0812">Transmembrane</keyword>
<gene>
    <name evidence="13" type="ORF">EGK74_12115</name>
</gene>
<evidence type="ECO:0000256" key="3">
    <source>
        <dbReference type="ARBA" id="ARBA00022448"/>
    </source>
</evidence>
<evidence type="ECO:0000259" key="12">
    <source>
        <dbReference type="PROSITE" id="PS51201"/>
    </source>
</evidence>